<proteinExistence type="predicted"/>
<sequence length="56" mass="6634">MSFLRRLGSVVSSILVDPKIGPHMQWLMMDYCKTRTTFGWRKPQIRSLWLPLRSIV</sequence>
<dbReference type="Proteomes" id="UP000593579">
    <property type="component" value="Unassembled WGS sequence"/>
</dbReference>
<reference evidence="1 2" key="1">
    <citation type="journal article" date="2019" name="Genome Biol. Evol.">
        <title>Insights into the evolution of the New World diploid cottons (Gossypium, subgenus Houzingenia) based on genome sequencing.</title>
        <authorList>
            <person name="Grover C.E."/>
            <person name="Arick M.A. 2nd"/>
            <person name="Thrash A."/>
            <person name="Conover J.L."/>
            <person name="Sanders W.S."/>
            <person name="Peterson D.G."/>
            <person name="Frelichowski J.E."/>
            <person name="Scheffler J.A."/>
            <person name="Scheffler B.E."/>
            <person name="Wendel J.F."/>
        </authorList>
    </citation>
    <scope>NUCLEOTIDE SEQUENCE [LARGE SCALE GENOMIC DNA]</scope>
    <source>
        <strain evidence="1">5</strain>
        <tissue evidence="1">Leaf</tissue>
    </source>
</reference>
<name>A0A7J9BL16_GOSGO</name>
<gene>
    <name evidence="1" type="ORF">Gogos_010353</name>
</gene>
<dbReference type="EMBL" id="JABEZY010000004">
    <property type="protein sequence ID" value="MBA0736864.1"/>
    <property type="molecule type" value="Genomic_DNA"/>
</dbReference>
<evidence type="ECO:0000313" key="1">
    <source>
        <dbReference type="EMBL" id="MBA0736864.1"/>
    </source>
</evidence>
<evidence type="ECO:0000313" key="2">
    <source>
        <dbReference type="Proteomes" id="UP000593579"/>
    </source>
</evidence>
<keyword evidence="2" id="KW-1185">Reference proteome</keyword>
<dbReference type="AlphaFoldDB" id="A0A7J9BL16"/>
<comment type="caution">
    <text evidence="1">The sequence shown here is derived from an EMBL/GenBank/DDBJ whole genome shotgun (WGS) entry which is preliminary data.</text>
</comment>
<protein>
    <submittedName>
        <fullName evidence="1">Uncharacterized protein</fullName>
    </submittedName>
</protein>
<organism evidence="1 2">
    <name type="scientific">Gossypium gossypioides</name>
    <name type="common">Mexican cotton</name>
    <name type="synonym">Selera gossypioides</name>
    <dbReference type="NCBI Taxonomy" id="34282"/>
    <lineage>
        <taxon>Eukaryota</taxon>
        <taxon>Viridiplantae</taxon>
        <taxon>Streptophyta</taxon>
        <taxon>Embryophyta</taxon>
        <taxon>Tracheophyta</taxon>
        <taxon>Spermatophyta</taxon>
        <taxon>Magnoliopsida</taxon>
        <taxon>eudicotyledons</taxon>
        <taxon>Gunneridae</taxon>
        <taxon>Pentapetalae</taxon>
        <taxon>rosids</taxon>
        <taxon>malvids</taxon>
        <taxon>Malvales</taxon>
        <taxon>Malvaceae</taxon>
        <taxon>Malvoideae</taxon>
        <taxon>Gossypium</taxon>
    </lineage>
</organism>
<accession>A0A7J9BL16</accession>